<keyword evidence="3" id="KW-1185">Reference proteome</keyword>
<feature type="region of interest" description="Disordered" evidence="1">
    <location>
        <begin position="35"/>
        <end position="97"/>
    </location>
</feature>
<gene>
    <name evidence="2" type="ORF">SAMN05660976_03236</name>
</gene>
<evidence type="ECO:0000313" key="3">
    <source>
        <dbReference type="Proteomes" id="UP000198953"/>
    </source>
</evidence>
<proteinExistence type="predicted"/>
<dbReference type="AlphaFoldDB" id="A0A1H7SJZ3"/>
<evidence type="ECO:0000313" key="2">
    <source>
        <dbReference type="EMBL" id="SEL72825.1"/>
    </source>
</evidence>
<dbReference type="Proteomes" id="UP000198953">
    <property type="component" value="Unassembled WGS sequence"/>
</dbReference>
<feature type="region of interest" description="Disordered" evidence="1">
    <location>
        <begin position="121"/>
        <end position="159"/>
    </location>
</feature>
<name>A0A1H7SJZ3_9ACTN</name>
<feature type="compositionally biased region" description="Low complexity" evidence="1">
    <location>
        <begin position="68"/>
        <end position="79"/>
    </location>
</feature>
<organism evidence="2 3">
    <name type="scientific">Nonomuraea pusilla</name>
    <dbReference type="NCBI Taxonomy" id="46177"/>
    <lineage>
        <taxon>Bacteria</taxon>
        <taxon>Bacillati</taxon>
        <taxon>Actinomycetota</taxon>
        <taxon>Actinomycetes</taxon>
        <taxon>Streptosporangiales</taxon>
        <taxon>Streptosporangiaceae</taxon>
        <taxon>Nonomuraea</taxon>
    </lineage>
</organism>
<accession>A0A1H7SJZ3</accession>
<dbReference type="STRING" id="46177.SAMN05660976_03236"/>
<evidence type="ECO:0000256" key="1">
    <source>
        <dbReference type="SAM" id="MobiDB-lite"/>
    </source>
</evidence>
<dbReference type="RefSeq" id="WP_143078676.1">
    <property type="nucleotide sequence ID" value="NZ_FOBF01000006.1"/>
</dbReference>
<protein>
    <submittedName>
        <fullName evidence="2">Uncharacterized protein</fullName>
    </submittedName>
</protein>
<reference evidence="2 3" key="1">
    <citation type="submission" date="2016-10" db="EMBL/GenBank/DDBJ databases">
        <authorList>
            <person name="de Groot N.N."/>
        </authorList>
    </citation>
    <scope>NUCLEOTIDE SEQUENCE [LARGE SCALE GENOMIC DNA]</scope>
    <source>
        <strain evidence="2 3">DSM 43357</strain>
    </source>
</reference>
<dbReference type="EMBL" id="FOBF01000006">
    <property type="protein sequence ID" value="SEL72825.1"/>
    <property type="molecule type" value="Genomic_DNA"/>
</dbReference>
<sequence>MGAARGVPRWLLLALLVLLVTGVWGMHTLGHAGSHARAHAGSHDGPSTAAPAHAGLSSRTGGAPGTPPAAALPRTTTIPGTSFRTTPEPAALSTSLQGTPVRTAWSAYLQAAPTPAALNAPLHGTPAHTARSGSLGGTPVPAALSAPLQGTPEPATLSTSLQGTPVRAVLSVFFPGMPVQGVLVEAGAAALRTGRAVAAVTMGTIETGTVGMAGGEMGTVEVAGGEVGAAGAVGEGRSGEVAAGGFRGEWRSGHRLPDLDPAAVCLAVLTSLLLPLLAAAYVRGRLDAATAAGTRPSGGPVARPPPRGMGIRLTRVSVLRI</sequence>